<evidence type="ECO:0000313" key="1">
    <source>
        <dbReference type="EMBL" id="CAG8731693.1"/>
    </source>
</evidence>
<sequence>GIAQLSSGNGKCKKDKSLDEEGRELFVPRPSGPTLAHYPSVSEKDTMILWALEMPKRREECSDKPLQKAIG</sequence>
<comment type="caution">
    <text evidence="1">The sequence shown here is derived from an EMBL/GenBank/DDBJ whole genome shotgun (WGS) entry which is preliminary data.</text>
</comment>
<protein>
    <submittedName>
        <fullName evidence="1">13260_t:CDS:1</fullName>
    </submittedName>
</protein>
<feature type="non-terminal residue" evidence="1">
    <location>
        <position position="1"/>
    </location>
</feature>
<evidence type="ECO:0000313" key="2">
    <source>
        <dbReference type="Proteomes" id="UP000789525"/>
    </source>
</evidence>
<name>A0ACA9Q5Z9_9GLOM</name>
<reference evidence="1" key="1">
    <citation type="submission" date="2021-06" db="EMBL/GenBank/DDBJ databases">
        <authorList>
            <person name="Kallberg Y."/>
            <person name="Tangrot J."/>
            <person name="Rosling A."/>
        </authorList>
    </citation>
    <scope>NUCLEOTIDE SEQUENCE</scope>
    <source>
        <strain evidence="1">CL356</strain>
    </source>
</reference>
<proteinExistence type="predicted"/>
<organism evidence="1 2">
    <name type="scientific">Acaulospora colombiana</name>
    <dbReference type="NCBI Taxonomy" id="27376"/>
    <lineage>
        <taxon>Eukaryota</taxon>
        <taxon>Fungi</taxon>
        <taxon>Fungi incertae sedis</taxon>
        <taxon>Mucoromycota</taxon>
        <taxon>Glomeromycotina</taxon>
        <taxon>Glomeromycetes</taxon>
        <taxon>Diversisporales</taxon>
        <taxon>Acaulosporaceae</taxon>
        <taxon>Acaulospora</taxon>
    </lineage>
</organism>
<dbReference type="EMBL" id="CAJVPT010043147">
    <property type="protein sequence ID" value="CAG8731693.1"/>
    <property type="molecule type" value="Genomic_DNA"/>
</dbReference>
<dbReference type="Proteomes" id="UP000789525">
    <property type="component" value="Unassembled WGS sequence"/>
</dbReference>
<gene>
    <name evidence="1" type="ORF">ACOLOM_LOCUS11682</name>
</gene>
<keyword evidence="2" id="KW-1185">Reference proteome</keyword>
<accession>A0ACA9Q5Z9</accession>